<keyword evidence="2" id="KW-1185">Reference proteome</keyword>
<accession>A0ABD2ZV49</accession>
<gene>
    <name evidence="1" type="ORF">ACH5RR_015475</name>
</gene>
<sequence length="97" mass="10445">MPQWQSNNNIVIRLVDGNGMIWELFGTIEADIVGDFYGVRVSTMGAIVGTETLMGGVVAWADELAAKVFEAKNFTTQTSFSLKVVVLAADGASEFIL</sequence>
<dbReference type="Proteomes" id="UP001630127">
    <property type="component" value="Unassembled WGS sequence"/>
</dbReference>
<dbReference type="AlphaFoldDB" id="A0ABD2ZV49"/>
<evidence type="ECO:0000313" key="2">
    <source>
        <dbReference type="Proteomes" id="UP001630127"/>
    </source>
</evidence>
<proteinExistence type="predicted"/>
<name>A0ABD2ZV49_9GENT</name>
<evidence type="ECO:0000313" key="1">
    <source>
        <dbReference type="EMBL" id="KAL3522641.1"/>
    </source>
</evidence>
<organism evidence="1 2">
    <name type="scientific">Cinchona calisaya</name>
    <dbReference type="NCBI Taxonomy" id="153742"/>
    <lineage>
        <taxon>Eukaryota</taxon>
        <taxon>Viridiplantae</taxon>
        <taxon>Streptophyta</taxon>
        <taxon>Embryophyta</taxon>
        <taxon>Tracheophyta</taxon>
        <taxon>Spermatophyta</taxon>
        <taxon>Magnoliopsida</taxon>
        <taxon>eudicotyledons</taxon>
        <taxon>Gunneridae</taxon>
        <taxon>Pentapetalae</taxon>
        <taxon>asterids</taxon>
        <taxon>lamiids</taxon>
        <taxon>Gentianales</taxon>
        <taxon>Rubiaceae</taxon>
        <taxon>Cinchonoideae</taxon>
        <taxon>Cinchoneae</taxon>
        <taxon>Cinchona</taxon>
    </lineage>
</organism>
<protein>
    <submittedName>
        <fullName evidence="1">Uncharacterized protein</fullName>
    </submittedName>
</protein>
<comment type="caution">
    <text evidence="1">The sequence shown here is derived from an EMBL/GenBank/DDBJ whole genome shotgun (WGS) entry which is preliminary data.</text>
</comment>
<reference evidence="1 2" key="1">
    <citation type="submission" date="2024-11" db="EMBL/GenBank/DDBJ databases">
        <title>A near-complete genome assembly of Cinchona calisaya.</title>
        <authorList>
            <person name="Lian D.C."/>
            <person name="Zhao X.W."/>
            <person name="Wei L."/>
        </authorList>
    </citation>
    <scope>NUCLEOTIDE SEQUENCE [LARGE SCALE GENOMIC DNA]</scope>
    <source>
        <tissue evidence="1">Nenye</tissue>
    </source>
</reference>
<dbReference type="EMBL" id="JBJUIK010000007">
    <property type="protein sequence ID" value="KAL3522641.1"/>
    <property type="molecule type" value="Genomic_DNA"/>
</dbReference>